<dbReference type="HAMAP" id="MF_00336">
    <property type="entry name" value="BioD"/>
    <property type="match status" value="1"/>
</dbReference>
<feature type="binding site" evidence="8">
    <location>
        <position position="42"/>
    </location>
    <ligand>
        <name>substrate</name>
    </ligand>
</feature>
<reference evidence="9" key="1">
    <citation type="submission" date="2022-11" db="EMBL/GenBank/DDBJ databases">
        <title>The whole genome sequencing of pests is an important tool to study the evolution of the plant-insect interaction and insecticide resistance.</title>
        <authorList>
            <person name="Kananovich Y."/>
        </authorList>
    </citation>
    <scope>NUCLEOTIDE SEQUENCE</scope>
    <source>
        <strain evidence="9">BSU_Bre_2018</strain>
    </source>
</reference>
<dbReference type="NCBIfam" id="TIGR00347">
    <property type="entry name" value="bioD"/>
    <property type="match status" value="1"/>
</dbReference>
<evidence type="ECO:0000313" key="10">
    <source>
        <dbReference type="Proteomes" id="UP001163440"/>
    </source>
</evidence>
<keyword evidence="5 8" id="KW-0093">Biotin biosynthesis</keyword>
<accession>A0AAJ5PUH9</accession>
<keyword evidence="4 8" id="KW-0547">Nucleotide-binding</keyword>
<gene>
    <name evidence="8 9" type="primary">bioD</name>
    <name evidence="9" type="ORF">OW720_01490</name>
</gene>
<keyword evidence="3 8" id="KW-0479">Metal-binding</keyword>
<keyword evidence="2 8" id="KW-0436">Ligase</keyword>
<evidence type="ECO:0000256" key="5">
    <source>
        <dbReference type="ARBA" id="ARBA00022756"/>
    </source>
</evidence>
<feature type="binding site" evidence="8">
    <location>
        <begin position="116"/>
        <end position="119"/>
    </location>
    <ligand>
        <name>ATP</name>
        <dbReference type="ChEBI" id="CHEBI:30616"/>
    </ligand>
</feature>
<evidence type="ECO:0000313" key="9">
    <source>
        <dbReference type="EMBL" id="WAI19229.1"/>
    </source>
</evidence>
<dbReference type="AlphaFoldDB" id="A0AAJ5PUH9"/>
<comment type="subunit">
    <text evidence="8">Homodimer.</text>
</comment>
<dbReference type="InterPro" id="IPR004472">
    <property type="entry name" value="DTB_synth_BioD"/>
</dbReference>
<comment type="caution">
    <text evidence="8">Lacks conserved residue(s) required for the propagation of feature annotation.</text>
</comment>
<feature type="binding site" evidence="8">
    <location>
        <position position="17"/>
    </location>
    <ligand>
        <name>Mg(2+)</name>
        <dbReference type="ChEBI" id="CHEBI:18420"/>
    </ligand>
</feature>
<evidence type="ECO:0000256" key="8">
    <source>
        <dbReference type="HAMAP-Rule" id="MF_00336"/>
    </source>
</evidence>
<feature type="binding site" evidence="8">
    <location>
        <position position="55"/>
    </location>
    <ligand>
        <name>Mg(2+)</name>
        <dbReference type="ChEBI" id="CHEBI:18420"/>
    </ligand>
</feature>
<evidence type="ECO:0000256" key="7">
    <source>
        <dbReference type="ARBA" id="ARBA00022842"/>
    </source>
</evidence>
<comment type="similarity">
    <text evidence="8">Belongs to the dethiobiotin synthetase family.</text>
</comment>
<protein>
    <recommendedName>
        <fullName evidence="8">ATP-dependent dethiobiotin synthetase BioD</fullName>
        <ecNumber evidence="8">6.3.3.3</ecNumber>
    </recommendedName>
    <alternativeName>
        <fullName evidence="8">DTB synthetase</fullName>
        <shortName evidence="8">DTBS</shortName>
    </alternativeName>
    <alternativeName>
        <fullName evidence="8">Dethiobiotin synthase</fullName>
    </alternativeName>
</protein>
<feature type="binding site" evidence="8">
    <location>
        <begin position="13"/>
        <end position="18"/>
    </location>
    <ligand>
        <name>ATP</name>
        <dbReference type="ChEBI" id="CHEBI:30616"/>
    </ligand>
</feature>
<dbReference type="GO" id="GO:0042803">
    <property type="term" value="F:protein homodimerization activity"/>
    <property type="evidence" value="ECO:0007669"/>
    <property type="project" value="UniProtKB-ARBA"/>
</dbReference>
<feature type="binding site" evidence="8">
    <location>
        <begin position="176"/>
        <end position="177"/>
    </location>
    <ligand>
        <name>ATP</name>
        <dbReference type="ChEBI" id="CHEBI:30616"/>
    </ligand>
</feature>
<feature type="binding site" evidence="8">
    <location>
        <position position="116"/>
    </location>
    <ligand>
        <name>Mg(2+)</name>
        <dbReference type="ChEBI" id="CHEBI:18420"/>
    </ligand>
</feature>
<evidence type="ECO:0000256" key="6">
    <source>
        <dbReference type="ARBA" id="ARBA00022840"/>
    </source>
</evidence>
<dbReference type="EMBL" id="CP113406">
    <property type="protein sequence ID" value="WAI19229.1"/>
    <property type="molecule type" value="Genomic_DNA"/>
</dbReference>
<dbReference type="GO" id="GO:0004141">
    <property type="term" value="F:dethiobiotin synthase activity"/>
    <property type="evidence" value="ECO:0007669"/>
    <property type="project" value="UniProtKB-UniRule"/>
</dbReference>
<comment type="function">
    <text evidence="8">Catalyzes a mechanistically unusual reaction, the ATP-dependent insertion of CO2 between the N7 and N8 nitrogen atoms of 7,8-diaminopelargonic acid (DAPA, also called 7,8-diammoniononanoate) to form a ureido ring.</text>
</comment>
<dbReference type="EC" id="6.3.3.3" evidence="8"/>
<comment type="cofactor">
    <cofactor evidence="8">
        <name>Mg(2+)</name>
        <dbReference type="ChEBI" id="CHEBI:18420"/>
    </cofactor>
</comment>
<keyword evidence="6 8" id="KW-0067">ATP-binding</keyword>
<feature type="binding site" evidence="8">
    <location>
        <position position="55"/>
    </location>
    <ligand>
        <name>ATP</name>
        <dbReference type="ChEBI" id="CHEBI:30616"/>
    </ligand>
</feature>
<comment type="subcellular location">
    <subcellularLocation>
        <location evidence="8">Cytoplasm</location>
    </subcellularLocation>
</comment>
<evidence type="ECO:0000256" key="2">
    <source>
        <dbReference type="ARBA" id="ARBA00022598"/>
    </source>
</evidence>
<comment type="pathway">
    <text evidence="8">Cofactor biosynthesis; biotin biosynthesis; biotin from 7,8-diaminononanoate: step 1/2.</text>
</comment>
<sequence>MIKKFFITGTDTNIGKTFVSQILLKKATQNGYNTAGYKPVSSGCKKTSFGFLNNDALILKKNSSVILNYKEVNPIFFFENAPPHILSQIYNENIKIKHLSIGLKKIMKKSNWILIEGAGGWYTPLSYTNTFSDWVKKEKLIVIIVVGIKLGCINHAILTEKAILSEKLKCAGWIANNIMPEDKYNLYYIQTLLKYIKSPLLGVVPYLRNKDRINLKKIKIKLPK</sequence>
<proteinExistence type="inferred from homology"/>
<feature type="active site" evidence="8">
    <location>
        <position position="38"/>
    </location>
</feature>
<dbReference type="RefSeq" id="WP_158365683.1">
    <property type="nucleotide sequence ID" value="NZ_CP034882.1"/>
</dbReference>
<evidence type="ECO:0000256" key="1">
    <source>
        <dbReference type="ARBA" id="ARBA00022490"/>
    </source>
</evidence>
<dbReference type="CDD" id="cd03109">
    <property type="entry name" value="DTBS"/>
    <property type="match status" value="1"/>
</dbReference>
<dbReference type="Pfam" id="PF13500">
    <property type="entry name" value="AAA_26"/>
    <property type="match status" value="1"/>
</dbReference>
<dbReference type="SUPFAM" id="SSF52540">
    <property type="entry name" value="P-loop containing nucleoside triphosphate hydrolases"/>
    <property type="match status" value="1"/>
</dbReference>
<dbReference type="GO" id="GO:0000287">
    <property type="term" value="F:magnesium ion binding"/>
    <property type="evidence" value="ECO:0007669"/>
    <property type="project" value="UniProtKB-UniRule"/>
</dbReference>
<dbReference type="GO" id="GO:0009102">
    <property type="term" value="P:biotin biosynthetic process"/>
    <property type="evidence" value="ECO:0007669"/>
    <property type="project" value="UniProtKB-UniRule"/>
</dbReference>
<dbReference type="PIRSF" id="PIRSF006755">
    <property type="entry name" value="DTB_synth"/>
    <property type="match status" value="1"/>
</dbReference>
<dbReference type="InterPro" id="IPR027417">
    <property type="entry name" value="P-loop_NTPase"/>
</dbReference>
<dbReference type="GO" id="GO:0005524">
    <property type="term" value="F:ATP binding"/>
    <property type="evidence" value="ECO:0007669"/>
    <property type="project" value="UniProtKB-UniRule"/>
</dbReference>
<keyword evidence="1 8" id="KW-0963">Cytoplasm</keyword>
<dbReference type="FunFam" id="3.40.50.300:FF:000292">
    <property type="entry name" value="ATP-dependent dethiobiotin synthetase BioD"/>
    <property type="match status" value="1"/>
</dbReference>
<keyword evidence="7 8" id="KW-0460">Magnesium</keyword>
<dbReference type="Gene3D" id="3.40.50.300">
    <property type="entry name" value="P-loop containing nucleotide triphosphate hydrolases"/>
    <property type="match status" value="1"/>
</dbReference>
<dbReference type="Proteomes" id="UP001163440">
    <property type="component" value="Chromosome"/>
</dbReference>
<dbReference type="PANTHER" id="PTHR43210:SF5">
    <property type="entry name" value="DETHIOBIOTIN SYNTHETASE"/>
    <property type="match status" value="1"/>
</dbReference>
<dbReference type="GO" id="GO:0005829">
    <property type="term" value="C:cytosol"/>
    <property type="evidence" value="ECO:0007669"/>
    <property type="project" value="TreeGrafter"/>
</dbReference>
<evidence type="ECO:0000256" key="3">
    <source>
        <dbReference type="ARBA" id="ARBA00022723"/>
    </source>
</evidence>
<name>A0AAJ5PUH9_9GAMM</name>
<feature type="binding site" evidence="8">
    <location>
        <begin position="205"/>
        <end position="207"/>
    </location>
    <ligand>
        <name>ATP</name>
        <dbReference type="ChEBI" id="CHEBI:30616"/>
    </ligand>
</feature>
<organism evidence="9 10">
    <name type="scientific">Buchnera aphidicola</name>
    <name type="common">Brevicoryne brassicae</name>
    <dbReference type="NCBI Taxonomy" id="911343"/>
    <lineage>
        <taxon>Bacteria</taxon>
        <taxon>Pseudomonadati</taxon>
        <taxon>Pseudomonadota</taxon>
        <taxon>Gammaproteobacteria</taxon>
        <taxon>Enterobacterales</taxon>
        <taxon>Erwiniaceae</taxon>
        <taxon>Buchnera</taxon>
    </lineage>
</organism>
<dbReference type="PANTHER" id="PTHR43210">
    <property type="entry name" value="DETHIOBIOTIN SYNTHETASE"/>
    <property type="match status" value="1"/>
</dbReference>
<comment type="catalytic activity">
    <reaction evidence="8">
        <text>(7R,8S)-7,8-diammoniononanoate + CO2 + ATP = (4R,5S)-dethiobiotin + ADP + phosphate + 3 H(+)</text>
        <dbReference type="Rhea" id="RHEA:15805"/>
        <dbReference type="ChEBI" id="CHEBI:15378"/>
        <dbReference type="ChEBI" id="CHEBI:16526"/>
        <dbReference type="ChEBI" id="CHEBI:30616"/>
        <dbReference type="ChEBI" id="CHEBI:43474"/>
        <dbReference type="ChEBI" id="CHEBI:149469"/>
        <dbReference type="ChEBI" id="CHEBI:149473"/>
        <dbReference type="ChEBI" id="CHEBI:456216"/>
        <dbReference type="EC" id="6.3.3.3"/>
    </reaction>
</comment>
<evidence type="ECO:0000256" key="4">
    <source>
        <dbReference type="ARBA" id="ARBA00022741"/>
    </source>
</evidence>